<keyword evidence="2" id="KW-1185">Reference proteome</keyword>
<evidence type="ECO:0008006" key="3">
    <source>
        <dbReference type="Google" id="ProtNLM"/>
    </source>
</evidence>
<name>A0A561VCE6_ACTTI</name>
<evidence type="ECO:0000313" key="2">
    <source>
        <dbReference type="Proteomes" id="UP000320239"/>
    </source>
</evidence>
<sequence>MPERGRLPRTLIALGVALAAGAALLFGAPARSGAPQPLALATAWPDAQRGSVPSRLPDGSEYSPALFLDARTSAGTVQSVDGRTLRLILRQSDGSIRQLRKVPSEQRAPFAALTGSGDTLVWVESVDGRQQLWRAGLRGNAPARMITAEVGAMRLRDSQYDLVIADAMVHWVAAGPGERTEFRSVPLTGGRVTVERAAGSWSLSAWPWAVDGQTSARGVTALRDLTTGRTAATPSAARAITACSPSWCRMVSLNADGYARIELAHPDGSARRKVAEGAVATAIEDVAVLDRFEVFGRVGPQSELSGNQELLVHDLRTRRTVLVSPDAGNVGYRGGVLWWSTGDQSSFVRNSLDLRTV</sequence>
<accession>A0A561VCE6</accession>
<reference evidence="1 2" key="1">
    <citation type="submission" date="2019-06" db="EMBL/GenBank/DDBJ databases">
        <title>Sequencing the genomes of 1000 actinobacteria strains.</title>
        <authorList>
            <person name="Klenk H.-P."/>
        </authorList>
    </citation>
    <scope>NUCLEOTIDE SEQUENCE [LARGE SCALE GENOMIC DNA]</scope>
    <source>
        <strain evidence="1 2">DSM 43866</strain>
    </source>
</reference>
<protein>
    <recommendedName>
        <fullName evidence="3">WD40 repeat protein</fullName>
    </recommendedName>
</protein>
<dbReference type="AlphaFoldDB" id="A0A561VCE6"/>
<dbReference type="EMBL" id="VIWY01000008">
    <property type="protein sequence ID" value="TWG09291.1"/>
    <property type="molecule type" value="Genomic_DNA"/>
</dbReference>
<dbReference type="RefSeq" id="WP_122978476.1">
    <property type="nucleotide sequence ID" value="NZ_BOMX01000158.1"/>
</dbReference>
<dbReference type="OrthoDB" id="3343876at2"/>
<evidence type="ECO:0000313" key="1">
    <source>
        <dbReference type="EMBL" id="TWG09291.1"/>
    </source>
</evidence>
<organism evidence="1 2">
    <name type="scientific">Actinoplanes teichomyceticus</name>
    <dbReference type="NCBI Taxonomy" id="1867"/>
    <lineage>
        <taxon>Bacteria</taxon>
        <taxon>Bacillati</taxon>
        <taxon>Actinomycetota</taxon>
        <taxon>Actinomycetes</taxon>
        <taxon>Micromonosporales</taxon>
        <taxon>Micromonosporaceae</taxon>
        <taxon>Actinoplanes</taxon>
    </lineage>
</organism>
<proteinExistence type="predicted"/>
<comment type="caution">
    <text evidence="1">The sequence shown here is derived from an EMBL/GenBank/DDBJ whole genome shotgun (WGS) entry which is preliminary data.</text>
</comment>
<gene>
    <name evidence="1" type="ORF">FHX34_1086</name>
</gene>
<dbReference type="Proteomes" id="UP000320239">
    <property type="component" value="Unassembled WGS sequence"/>
</dbReference>